<dbReference type="Proteomes" id="UP000005237">
    <property type="component" value="Unassembled WGS sequence"/>
</dbReference>
<dbReference type="EnsemblMetazoa" id="CJA37718.1">
    <property type="protein sequence ID" value="CJA37718.1"/>
    <property type="gene ID" value="WBGene00213565"/>
</dbReference>
<name>A0A8R1IS00_CAEJA</name>
<organism evidence="1 2">
    <name type="scientific">Caenorhabditis japonica</name>
    <dbReference type="NCBI Taxonomy" id="281687"/>
    <lineage>
        <taxon>Eukaryota</taxon>
        <taxon>Metazoa</taxon>
        <taxon>Ecdysozoa</taxon>
        <taxon>Nematoda</taxon>
        <taxon>Chromadorea</taxon>
        <taxon>Rhabditida</taxon>
        <taxon>Rhabditina</taxon>
        <taxon>Rhabditomorpha</taxon>
        <taxon>Rhabditoidea</taxon>
        <taxon>Rhabditidae</taxon>
        <taxon>Peloderinae</taxon>
        <taxon>Caenorhabditis</taxon>
    </lineage>
</organism>
<evidence type="ECO:0000313" key="1">
    <source>
        <dbReference type="EnsemblMetazoa" id="CJA37718.1"/>
    </source>
</evidence>
<reference evidence="1" key="2">
    <citation type="submission" date="2022-06" db="UniProtKB">
        <authorList>
            <consortium name="EnsemblMetazoa"/>
        </authorList>
    </citation>
    <scope>IDENTIFICATION</scope>
    <source>
        <strain evidence="1">DF5081</strain>
    </source>
</reference>
<dbReference type="AlphaFoldDB" id="A0A8R1IS00"/>
<proteinExistence type="predicted"/>
<reference evidence="2" key="1">
    <citation type="submission" date="2010-08" db="EMBL/GenBank/DDBJ databases">
        <authorList>
            <consortium name="Caenorhabditis japonica Sequencing Consortium"/>
            <person name="Wilson R.K."/>
        </authorList>
    </citation>
    <scope>NUCLEOTIDE SEQUENCE [LARGE SCALE GENOMIC DNA]</scope>
    <source>
        <strain evidence="2">DF5081</strain>
    </source>
</reference>
<sequence>MHPIKYSPRRGCGLSPGERTTKMLLEEGDTFLFDTLLAREFGESRQDLLNEDHEFPLPTFNETQMAKEAGMEPYAESSWIAPSPPSAPITKTTSAPQNIQTESTISIQDGFMSSCRNQYMATSLFETLLAIDPTAAVRQLLKRRDVSAKRGKEINFLLEYLFEVGFFCK</sequence>
<keyword evidence="2" id="KW-1185">Reference proteome</keyword>
<accession>A0A8R1IS00</accession>
<evidence type="ECO:0000313" key="2">
    <source>
        <dbReference type="Proteomes" id="UP000005237"/>
    </source>
</evidence>
<protein>
    <submittedName>
        <fullName evidence="1">Uncharacterized protein</fullName>
    </submittedName>
</protein>